<accession>A0A1B7NCF4</accession>
<protein>
    <recommendedName>
        <fullName evidence="5">CHRD domain-containing protein</fullName>
    </recommendedName>
</protein>
<dbReference type="InterPro" id="IPR053216">
    <property type="entry name" value="Appressorial_penetr-assoc"/>
</dbReference>
<feature type="compositionally biased region" description="Basic residues" evidence="1">
    <location>
        <begin position="366"/>
        <end position="378"/>
    </location>
</feature>
<keyword evidence="4" id="KW-1185">Reference proteome</keyword>
<dbReference type="STRING" id="1314800.A0A1B7NCF4"/>
<keyword evidence="2" id="KW-0732">Signal</keyword>
<reference evidence="3 4" key="1">
    <citation type="submission" date="2016-06" db="EMBL/GenBank/DDBJ databases">
        <title>Comparative genomics of the ectomycorrhizal sister species Rhizopogon vinicolor and Rhizopogon vesiculosus (Basidiomycota: Boletales) reveals a divergence of the mating type B locus.</title>
        <authorList>
            <consortium name="DOE Joint Genome Institute"/>
            <person name="Mujic A.B."/>
            <person name="Kuo A."/>
            <person name="Tritt A."/>
            <person name="Lipzen A."/>
            <person name="Chen C."/>
            <person name="Johnson J."/>
            <person name="Sharma A."/>
            <person name="Barry K."/>
            <person name="Grigoriev I.V."/>
            <person name="Spatafora J.W."/>
        </authorList>
    </citation>
    <scope>NUCLEOTIDE SEQUENCE [LARGE SCALE GENOMIC DNA]</scope>
    <source>
        <strain evidence="3 4">AM-OR11-026</strain>
    </source>
</reference>
<dbReference type="EMBL" id="KV448154">
    <property type="protein sequence ID" value="OAX42561.1"/>
    <property type="molecule type" value="Genomic_DNA"/>
</dbReference>
<dbReference type="Proteomes" id="UP000092154">
    <property type="component" value="Unassembled WGS sequence"/>
</dbReference>
<dbReference type="InParanoid" id="A0A1B7NCF4"/>
<evidence type="ECO:0000313" key="3">
    <source>
        <dbReference type="EMBL" id="OAX42561.1"/>
    </source>
</evidence>
<gene>
    <name evidence="3" type="ORF">K503DRAFT_333365</name>
</gene>
<feature type="region of interest" description="Disordered" evidence="1">
    <location>
        <begin position="330"/>
        <end position="378"/>
    </location>
</feature>
<feature type="signal peptide" evidence="2">
    <location>
        <begin position="1"/>
        <end position="21"/>
    </location>
</feature>
<dbReference type="AlphaFoldDB" id="A0A1B7NCF4"/>
<feature type="compositionally biased region" description="Gly residues" evidence="1">
    <location>
        <begin position="35"/>
        <end position="47"/>
    </location>
</feature>
<proteinExistence type="predicted"/>
<feature type="chain" id="PRO_5008597924" description="CHRD domain-containing protein" evidence="2">
    <location>
        <begin position="22"/>
        <end position="378"/>
    </location>
</feature>
<feature type="compositionally biased region" description="Gly residues" evidence="1">
    <location>
        <begin position="338"/>
        <end position="365"/>
    </location>
</feature>
<dbReference type="OrthoDB" id="2336871at2759"/>
<organism evidence="3 4">
    <name type="scientific">Rhizopogon vinicolor AM-OR11-026</name>
    <dbReference type="NCBI Taxonomy" id="1314800"/>
    <lineage>
        <taxon>Eukaryota</taxon>
        <taxon>Fungi</taxon>
        <taxon>Dikarya</taxon>
        <taxon>Basidiomycota</taxon>
        <taxon>Agaricomycotina</taxon>
        <taxon>Agaricomycetes</taxon>
        <taxon>Agaricomycetidae</taxon>
        <taxon>Boletales</taxon>
        <taxon>Suillineae</taxon>
        <taxon>Rhizopogonaceae</taxon>
        <taxon>Rhizopogon</taxon>
    </lineage>
</organism>
<evidence type="ECO:0000256" key="1">
    <source>
        <dbReference type="SAM" id="MobiDB-lite"/>
    </source>
</evidence>
<feature type="region of interest" description="Disordered" evidence="1">
    <location>
        <begin position="35"/>
        <end position="77"/>
    </location>
</feature>
<name>A0A1B7NCF4_9AGAM</name>
<evidence type="ECO:0000313" key="4">
    <source>
        <dbReference type="Proteomes" id="UP000092154"/>
    </source>
</evidence>
<dbReference type="PANTHER" id="PTHR34587">
    <property type="entry name" value="VWFA DOMAIN-CONTAINING PROTEIN"/>
    <property type="match status" value="1"/>
</dbReference>
<evidence type="ECO:0008006" key="5">
    <source>
        <dbReference type="Google" id="ProtNLM"/>
    </source>
</evidence>
<feature type="compositionally biased region" description="Low complexity" evidence="1">
    <location>
        <begin position="48"/>
        <end position="60"/>
    </location>
</feature>
<dbReference type="PANTHER" id="PTHR34587:SF2">
    <property type="entry name" value="G-PROTEIN COUPLED RECEPTORS FAMILY 1 PROFILE DOMAIN-CONTAINING PROTEIN"/>
    <property type="match status" value="1"/>
</dbReference>
<feature type="compositionally biased region" description="Polar residues" evidence="1">
    <location>
        <begin position="68"/>
        <end position="77"/>
    </location>
</feature>
<evidence type="ECO:0000256" key="2">
    <source>
        <dbReference type="SAM" id="SignalP"/>
    </source>
</evidence>
<sequence>MKFFLRAVLISLPTLVSLVAGLTVPEPGLVVRQAGGGKGNGNKGGAGTTTASASSATSSASGGGNSNDGNDPQTSLTLNPAVIATGFENDGQSQPAAGQVASLTSSNNFINFCLTVPNQPITNGQQIAGGSCNPAPMGSIPSTANMPSAKFTNPKNLDVIAPNQAFTVSLAIQGMETGHFVNAAQDYFSAPQQLNQQGQIQGHSHVVIEQLDSLSQTTPTDPTKFAFFKGLNDAAVNGILTADVTNGLPAGTYKISTINSAANHQPVLGPIAQHGSFDDVVYFTVSNNANANAGATDAAVASAGGVGAAGGAAVAASTTQASSAATATSSAFPTSSAGLGGGQVQGGGGGGGGKGGGKGRGGKGGGNRRHFLSRRNMH</sequence>